<dbReference type="HOGENOM" id="CLU_3157580_0_0_6"/>
<dbReference type="KEGG" id="seo:STM14_0040"/>
<gene>
    <name evidence="1" type="ordered locus">STM14_0040</name>
</gene>
<reference evidence="1 2" key="1">
    <citation type="journal article" date="2010" name="J. Bacteriol.">
        <title>Short-term signatures of evolutionary change in the Salmonella enterica serovar typhimurium 14028 genome.</title>
        <authorList>
            <person name="Jarvik T."/>
            <person name="Smillie C."/>
            <person name="Groisman E.A."/>
            <person name="Ochman H."/>
        </authorList>
    </citation>
    <scope>NUCLEOTIDE SEQUENCE [LARGE SCALE GENOMIC DNA]</scope>
    <source>
        <strain evidence="2">14028s / SGSC 2262</strain>
    </source>
</reference>
<dbReference type="AlphaFoldDB" id="A0A0F6AWF6"/>
<evidence type="ECO:0000313" key="1">
    <source>
        <dbReference type="EMBL" id="ACY86577.1"/>
    </source>
</evidence>
<accession>A0A0F6AWF6</accession>
<name>A0A0F6AWF6_SALT1</name>
<dbReference type="EMBL" id="CP001363">
    <property type="protein sequence ID" value="ACY86577.1"/>
    <property type="molecule type" value="Genomic_DNA"/>
</dbReference>
<dbReference type="Proteomes" id="UP000002695">
    <property type="component" value="Chromosome"/>
</dbReference>
<organism evidence="1 2">
    <name type="scientific">Salmonella typhimurium (strain 14028s / SGSC 2262)</name>
    <dbReference type="NCBI Taxonomy" id="588858"/>
    <lineage>
        <taxon>Bacteria</taxon>
        <taxon>Pseudomonadati</taxon>
        <taxon>Pseudomonadota</taxon>
        <taxon>Gammaproteobacteria</taxon>
        <taxon>Enterobacterales</taxon>
        <taxon>Enterobacteriaceae</taxon>
        <taxon>Salmonella</taxon>
    </lineage>
</organism>
<sequence length="48" mass="5696">MGLIRVAIIICILNLWINWCDCNSVFFPEKIVSCHKNDGFLEKLKFYF</sequence>
<evidence type="ECO:0000313" key="2">
    <source>
        <dbReference type="Proteomes" id="UP000002695"/>
    </source>
</evidence>
<keyword evidence="2" id="KW-1185">Reference proteome</keyword>
<protein>
    <submittedName>
        <fullName evidence="1">Uncharacterized protein</fullName>
    </submittedName>
</protein>
<proteinExistence type="predicted"/>